<reference evidence="2" key="2">
    <citation type="submission" date="2020-08" db="EMBL/GenBank/DDBJ databases">
        <authorList>
            <person name="Shumante A."/>
            <person name="Zimin A.V."/>
            <person name="Puiu D."/>
            <person name="Salzberg S.L."/>
        </authorList>
    </citation>
    <scope>NUCLEOTIDE SEQUENCE</scope>
    <source>
        <strain evidence="2">WC2-LM</strain>
        <tissue evidence="2">Liver</tissue>
    </source>
</reference>
<evidence type="ECO:0000313" key="2">
    <source>
        <dbReference type="EMBL" id="KAF7468233.1"/>
    </source>
</evidence>
<sequence>MPGAGISLPPTPEVETCHGGQWWFTDGHGTSIRITERITPKNLPQIHTTKERRDKEECVSKRRIEKIHSPLLGVPEIRGDKRKSSTVKQPCSSESPNRNKCNMVLHTSQ</sequence>
<organism evidence="3 4">
    <name type="scientific">Marmota monax</name>
    <name type="common">Woodchuck</name>
    <dbReference type="NCBI Taxonomy" id="9995"/>
    <lineage>
        <taxon>Eukaryota</taxon>
        <taxon>Metazoa</taxon>
        <taxon>Chordata</taxon>
        <taxon>Craniata</taxon>
        <taxon>Vertebrata</taxon>
        <taxon>Euteleostomi</taxon>
        <taxon>Mammalia</taxon>
        <taxon>Eutheria</taxon>
        <taxon>Euarchontoglires</taxon>
        <taxon>Glires</taxon>
        <taxon>Rodentia</taxon>
        <taxon>Sciuromorpha</taxon>
        <taxon>Sciuridae</taxon>
        <taxon>Xerinae</taxon>
        <taxon>Marmotini</taxon>
        <taxon>Marmota</taxon>
    </lineage>
</organism>
<dbReference type="EMBL" id="CABDUW010000939">
    <property type="protein sequence ID" value="VTJ77053.1"/>
    <property type="molecule type" value="Genomic_DNA"/>
</dbReference>
<feature type="compositionally biased region" description="Polar residues" evidence="1">
    <location>
        <begin position="86"/>
        <end position="109"/>
    </location>
</feature>
<dbReference type="Proteomes" id="UP000335636">
    <property type="component" value="Unassembled WGS sequence"/>
</dbReference>
<evidence type="ECO:0000313" key="3">
    <source>
        <dbReference type="EMBL" id="VTJ77053.1"/>
    </source>
</evidence>
<proteinExistence type="predicted"/>
<name>A0A5E4C574_MARMO</name>
<keyword evidence="4" id="KW-1185">Reference proteome</keyword>
<reference evidence="3 4" key="1">
    <citation type="submission" date="2019-04" db="EMBL/GenBank/DDBJ databases">
        <authorList>
            <person name="Alioto T."/>
            <person name="Alioto T."/>
        </authorList>
    </citation>
    <scope>NUCLEOTIDE SEQUENCE [LARGE SCALE GENOMIC DNA]</scope>
</reference>
<dbReference type="AlphaFoldDB" id="A0A5E4C574"/>
<dbReference type="Proteomes" id="UP000662637">
    <property type="component" value="Unassembled WGS sequence"/>
</dbReference>
<dbReference type="EMBL" id="WJEC01007763">
    <property type="protein sequence ID" value="KAF7468233.1"/>
    <property type="molecule type" value="Genomic_DNA"/>
</dbReference>
<feature type="region of interest" description="Disordered" evidence="1">
    <location>
        <begin position="76"/>
        <end position="109"/>
    </location>
</feature>
<gene>
    <name evidence="2" type="ORF">GHT09_007632</name>
    <name evidence="3" type="ORF">MONAX_5E041826</name>
</gene>
<evidence type="ECO:0000313" key="4">
    <source>
        <dbReference type="Proteomes" id="UP000335636"/>
    </source>
</evidence>
<protein>
    <submittedName>
        <fullName evidence="3">Uncharacterized protein</fullName>
    </submittedName>
</protein>
<evidence type="ECO:0000256" key="1">
    <source>
        <dbReference type="SAM" id="MobiDB-lite"/>
    </source>
</evidence>
<accession>A0A5E4C574</accession>